<keyword evidence="1" id="KW-0732">Signal</keyword>
<dbReference type="EMBL" id="JARQZJ010000008">
    <property type="protein sequence ID" value="KAK9871976.1"/>
    <property type="molecule type" value="Genomic_DNA"/>
</dbReference>
<name>A0AAW1TL01_9CUCU</name>
<reference evidence="2 3" key="1">
    <citation type="submission" date="2023-03" db="EMBL/GenBank/DDBJ databases">
        <title>Genome insight into feeding habits of ladybird beetles.</title>
        <authorList>
            <person name="Li H.-S."/>
            <person name="Huang Y.-H."/>
            <person name="Pang H."/>
        </authorList>
    </citation>
    <scope>NUCLEOTIDE SEQUENCE [LARGE SCALE GENOMIC DNA]</scope>
    <source>
        <strain evidence="2">SYSU_2023b</strain>
        <tissue evidence="2">Whole body</tissue>
    </source>
</reference>
<dbReference type="AlphaFoldDB" id="A0AAW1TL01"/>
<dbReference type="Gene3D" id="1.10.238.20">
    <property type="entry name" value="Pheromone/general odorant binding protein domain"/>
    <property type="match status" value="1"/>
</dbReference>
<dbReference type="Pfam" id="PF01395">
    <property type="entry name" value="PBP_GOBP"/>
    <property type="match status" value="1"/>
</dbReference>
<comment type="caution">
    <text evidence="2">The sequence shown here is derived from an EMBL/GenBank/DDBJ whole genome shotgun (WGS) entry which is preliminary data.</text>
</comment>
<keyword evidence="3" id="KW-1185">Reference proteome</keyword>
<sequence length="137" mass="15938">MILDKGLICSILIASVFADVELSKDLDVRMDQINLKCGKENNFEKKDFYQITHNVPLTKDEIKRYQCFMKCFHQTDGTIDQKGFVNFTRVDENLSMLKFDEEDKKNIIACFKKIKPVIKCEDVVPVVKCIPQKKKLN</sequence>
<dbReference type="SUPFAM" id="SSF47565">
    <property type="entry name" value="Insect pheromone/odorant-binding proteins"/>
    <property type="match status" value="1"/>
</dbReference>
<dbReference type="CDD" id="cd23992">
    <property type="entry name" value="PBP_GOBP"/>
    <property type="match status" value="1"/>
</dbReference>
<protein>
    <submittedName>
        <fullName evidence="2">Uncharacterized protein</fullName>
    </submittedName>
</protein>
<evidence type="ECO:0000256" key="1">
    <source>
        <dbReference type="SAM" id="SignalP"/>
    </source>
</evidence>
<feature type="chain" id="PRO_5043385312" evidence="1">
    <location>
        <begin position="19"/>
        <end position="137"/>
    </location>
</feature>
<accession>A0AAW1TL01</accession>
<gene>
    <name evidence="2" type="ORF">WA026_015220</name>
</gene>
<proteinExistence type="predicted"/>
<evidence type="ECO:0000313" key="3">
    <source>
        <dbReference type="Proteomes" id="UP001431783"/>
    </source>
</evidence>
<dbReference type="InterPro" id="IPR036728">
    <property type="entry name" value="PBP_GOBP_sf"/>
</dbReference>
<organism evidence="2 3">
    <name type="scientific">Henosepilachna vigintioctopunctata</name>
    <dbReference type="NCBI Taxonomy" id="420089"/>
    <lineage>
        <taxon>Eukaryota</taxon>
        <taxon>Metazoa</taxon>
        <taxon>Ecdysozoa</taxon>
        <taxon>Arthropoda</taxon>
        <taxon>Hexapoda</taxon>
        <taxon>Insecta</taxon>
        <taxon>Pterygota</taxon>
        <taxon>Neoptera</taxon>
        <taxon>Endopterygota</taxon>
        <taxon>Coleoptera</taxon>
        <taxon>Polyphaga</taxon>
        <taxon>Cucujiformia</taxon>
        <taxon>Coccinelloidea</taxon>
        <taxon>Coccinellidae</taxon>
        <taxon>Epilachninae</taxon>
        <taxon>Epilachnini</taxon>
        <taxon>Henosepilachna</taxon>
    </lineage>
</organism>
<dbReference type="Proteomes" id="UP001431783">
    <property type="component" value="Unassembled WGS sequence"/>
</dbReference>
<dbReference type="InterPro" id="IPR006170">
    <property type="entry name" value="PBP/GOBP"/>
</dbReference>
<feature type="signal peptide" evidence="1">
    <location>
        <begin position="1"/>
        <end position="18"/>
    </location>
</feature>
<dbReference type="GO" id="GO:0005549">
    <property type="term" value="F:odorant binding"/>
    <property type="evidence" value="ECO:0007669"/>
    <property type="project" value="InterPro"/>
</dbReference>
<evidence type="ECO:0000313" key="2">
    <source>
        <dbReference type="EMBL" id="KAK9871976.1"/>
    </source>
</evidence>